<evidence type="ECO:0000313" key="7">
    <source>
        <dbReference type="Proteomes" id="UP000315363"/>
    </source>
</evidence>
<name>A0ABY3AB41_9FLAO</name>
<dbReference type="PROSITE" id="PS51352">
    <property type="entry name" value="THIOREDOXIN_2"/>
    <property type="match status" value="1"/>
</dbReference>
<evidence type="ECO:0000256" key="3">
    <source>
        <dbReference type="ARBA" id="ARBA00023157"/>
    </source>
</evidence>
<dbReference type="EMBL" id="VHIF01000001">
    <property type="protein sequence ID" value="TQO37596.1"/>
    <property type="molecule type" value="Genomic_DNA"/>
</dbReference>
<dbReference type="GO" id="GO:0016853">
    <property type="term" value="F:isomerase activity"/>
    <property type="evidence" value="ECO:0007669"/>
    <property type="project" value="UniProtKB-KW"/>
</dbReference>
<organism evidence="6 7">
    <name type="scientific">Arenibacter algicola</name>
    <dbReference type="NCBI Taxonomy" id="616991"/>
    <lineage>
        <taxon>Bacteria</taxon>
        <taxon>Pseudomonadati</taxon>
        <taxon>Bacteroidota</taxon>
        <taxon>Flavobacteriia</taxon>
        <taxon>Flavobacteriales</taxon>
        <taxon>Flavobacteriaceae</taxon>
        <taxon>Arenibacter</taxon>
    </lineage>
</organism>
<feature type="domain" description="Thioredoxin" evidence="5">
    <location>
        <begin position="241"/>
        <end position="382"/>
    </location>
</feature>
<keyword evidence="2" id="KW-0201">Cytochrome c-type biogenesis</keyword>
<dbReference type="PANTHER" id="PTHR42852">
    <property type="entry name" value="THIOL:DISULFIDE INTERCHANGE PROTEIN DSBE"/>
    <property type="match status" value="1"/>
</dbReference>
<keyword evidence="4" id="KW-0676">Redox-active center</keyword>
<evidence type="ECO:0000256" key="1">
    <source>
        <dbReference type="ARBA" id="ARBA00004196"/>
    </source>
</evidence>
<evidence type="ECO:0000259" key="5">
    <source>
        <dbReference type="PROSITE" id="PS51352"/>
    </source>
</evidence>
<dbReference type="PROSITE" id="PS51257">
    <property type="entry name" value="PROKAR_LIPOPROTEIN"/>
    <property type="match status" value="1"/>
</dbReference>
<dbReference type="CDD" id="cd02966">
    <property type="entry name" value="TlpA_like_family"/>
    <property type="match status" value="1"/>
</dbReference>
<comment type="caution">
    <text evidence="6">The sequence shown here is derived from an EMBL/GenBank/DDBJ whole genome shotgun (WGS) entry which is preliminary data.</text>
</comment>
<protein>
    <submittedName>
        <fullName evidence="6">Thiol-disulfide isomerase/thioredoxin</fullName>
    </submittedName>
</protein>
<gene>
    <name evidence="6" type="ORF">GQ41_2215</name>
</gene>
<dbReference type="InterPro" id="IPR050553">
    <property type="entry name" value="Thioredoxin_ResA/DsbE_sf"/>
</dbReference>
<dbReference type="SUPFAM" id="SSF52833">
    <property type="entry name" value="Thioredoxin-like"/>
    <property type="match status" value="1"/>
</dbReference>
<reference evidence="6 7" key="1">
    <citation type="submission" date="2019-06" db="EMBL/GenBank/DDBJ databases">
        <title>A large-scale integrated study on North Sea by COGITO (Coastal Microbe Genomic &amp; Taxonomic Observatory).</title>
        <authorList>
            <person name="Teeling H."/>
        </authorList>
    </citation>
    <scope>NUCLEOTIDE SEQUENCE [LARGE SCALE GENOMIC DNA]</scope>
    <source>
        <strain evidence="6 7">MAR_2009_79</strain>
    </source>
</reference>
<keyword evidence="6" id="KW-0413">Isomerase</keyword>
<keyword evidence="7" id="KW-1185">Reference proteome</keyword>
<dbReference type="InterPro" id="IPR017937">
    <property type="entry name" value="Thioredoxin_CS"/>
</dbReference>
<evidence type="ECO:0000256" key="2">
    <source>
        <dbReference type="ARBA" id="ARBA00022748"/>
    </source>
</evidence>
<evidence type="ECO:0000256" key="4">
    <source>
        <dbReference type="ARBA" id="ARBA00023284"/>
    </source>
</evidence>
<dbReference type="InterPro" id="IPR036249">
    <property type="entry name" value="Thioredoxin-like_sf"/>
</dbReference>
<dbReference type="InterPro" id="IPR000866">
    <property type="entry name" value="AhpC/TSA"/>
</dbReference>
<comment type="subcellular location">
    <subcellularLocation>
        <location evidence="1">Cell envelope</location>
    </subcellularLocation>
</comment>
<proteinExistence type="predicted"/>
<dbReference type="PROSITE" id="PS00194">
    <property type="entry name" value="THIOREDOXIN_1"/>
    <property type="match status" value="1"/>
</dbReference>
<evidence type="ECO:0000313" key="6">
    <source>
        <dbReference type="EMBL" id="TQO37596.1"/>
    </source>
</evidence>
<dbReference type="RefSeq" id="WP_142189481.1">
    <property type="nucleotide sequence ID" value="NZ_VHIF01000001.1"/>
</dbReference>
<dbReference type="PANTHER" id="PTHR42852:SF6">
    <property type="entry name" value="THIOL:DISULFIDE INTERCHANGE PROTEIN DSBE"/>
    <property type="match status" value="1"/>
</dbReference>
<sequence>MNEIIRFSLFLFVALLSVSCTKNTDTTSIKIISSGHAIDSIWINLYPYDKPDNHTLKLKLNDGIFELDTLLMTPHFGRVSFPTTLKSGKLEYIFTENIEFIIRPEEKIQIKASFEKDRLTYSINGHHFNEELKKYNMGIAEETKSIHAIYHEIENRFPNELDWSIPGVDSLLKLRIPYRDTIEVKQEKFILANLENEIAAYLMLYYSKEKVQSFFPLLTEKAKNSTYGKLVSKKMTFWSSLDSGAVAPNFKYKTFDNKQISLDSLKGKYVLLDFWGTWCPPCRKEIPDMKKFYNSHKDVLEIVGIACNDKYDSWKNLIEEKEMNWTQILNNPENEDLTKTYDINVFPSKILIDPYGIIVKTINGSGEDTFDELDKLITTANNN</sequence>
<dbReference type="InterPro" id="IPR013766">
    <property type="entry name" value="Thioredoxin_domain"/>
</dbReference>
<accession>A0ABY3AB41</accession>
<dbReference type="Proteomes" id="UP000315363">
    <property type="component" value="Unassembled WGS sequence"/>
</dbReference>
<dbReference type="Pfam" id="PF00578">
    <property type="entry name" value="AhpC-TSA"/>
    <property type="match status" value="1"/>
</dbReference>
<keyword evidence="3" id="KW-1015">Disulfide bond</keyword>
<dbReference type="Gene3D" id="3.40.30.10">
    <property type="entry name" value="Glutaredoxin"/>
    <property type="match status" value="1"/>
</dbReference>